<feature type="region of interest" description="Disordered" evidence="1">
    <location>
        <begin position="24"/>
        <end position="65"/>
    </location>
</feature>
<feature type="compositionally biased region" description="Polar residues" evidence="1">
    <location>
        <begin position="54"/>
        <end position="65"/>
    </location>
</feature>
<dbReference type="EMBL" id="CP078145">
    <property type="protein sequence ID" value="QXN96135.1"/>
    <property type="molecule type" value="Genomic_DNA"/>
</dbReference>
<gene>
    <name evidence="2" type="ORF">KV110_24135</name>
</gene>
<reference evidence="2 3" key="1">
    <citation type="submission" date="2021-07" db="EMBL/GenBank/DDBJ databases">
        <title>Whole Genome Sequence of Nocardia Iowensis.</title>
        <authorList>
            <person name="Lamm A."/>
            <person name="Collins-Fairclough A.M."/>
            <person name="Bunk B."/>
            <person name="Sproer C."/>
        </authorList>
    </citation>
    <scope>NUCLEOTIDE SEQUENCE [LARGE SCALE GENOMIC DNA]</scope>
    <source>
        <strain evidence="2 3">NRRL 5646</strain>
    </source>
</reference>
<sequence length="88" mass="9450">MRASMVDLRGDVVKLRGRDPVFMNHDSGTQLARRQRRERRTSMVAAQGGDNVAGRSSSATTSQPCSWGQIAGHGILGSGKAACRNIHT</sequence>
<evidence type="ECO:0000313" key="2">
    <source>
        <dbReference type="EMBL" id="QXN96135.1"/>
    </source>
</evidence>
<accession>A0ABX8S687</accession>
<organism evidence="2 3">
    <name type="scientific">Nocardia iowensis</name>
    <dbReference type="NCBI Taxonomy" id="204891"/>
    <lineage>
        <taxon>Bacteria</taxon>
        <taxon>Bacillati</taxon>
        <taxon>Actinomycetota</taxon>
        <taxon>Actinomycetes</taxon>
        <taxon>Mycobacteriales</taxon>
        <taxon>Nocardiaceae</taxon>
        <taxon>Nocardia</taxon>
    </lineage>
</organism>
<evidence type="ECO:0000256" key="1">
    <source>
        <dbReference type="SAM" id="MobiDB-lite"/>
    </source>
</evidence>
<proteinExistence type="predicted"/>
<dbReference type="Proteomes" id="UP000694257">
    <property type="component" value="Chromosome"/>
</dbReference>
<name>A0ABX8S687_NOCIO</name>
<evidence type="ECO:0000313" key="3">
    <source>
        <dbReference type="Proteomes" id="UP000694257"/>
    </source>
</evidence>
<dbReference type="RefSeq" id="WP_218479546.1">
    <property type="nucleotide sequence ID" value="NZ_BAABJN010000010.1"/>
</dbReference>
<keyword evidence="3" id="KW-1185">Reference proteome</keyword>
<protein>
    <submittedName>
        <fullName evidence="2">Uncharacterized protein</fullName>
    </submittedName>
</protein>